<organism evidence="7 8">
    <name type="scientific">Pyrococcus abyssi (strain GE5 / Orsay)</name>
    <dbReference type="NCBI Taxonomy" id="272844"/>
    <lineage>
        <taxon>Archaea</taxon>
        <taxon>Methanobacteriati</taxon>
        <taxon>Methanobacteriota</taxon>
        <taxon>Thermococci</taxon>
        <taxon>Thermococcales</taxon>
        <taxon>Thermococcaceae</taxon>
        <taxon>Pyrococcus</taxon>
    </lineage>
</organism>
<dbReference type="AlphaFoldDB" id="G8ZK39"/>
<dbReference type="InterPro" id="IPR036388">
    <property type="entry name" value="WH-like_DNA-bd_sf"/>
</dbReference>
<evidence type="ECO:0000256" key="3">
    <source>
        <dbReference type="ARBA" id="ARBA00023163"/>
    </source>
</evidence>
<keyword evidence="3 4" id="KW-0804">Transcription</keyword>
<evidence type="ECO:0000256" key="5">
    <source>
        <dbReference type="SAM" id="Coils"/>
    </source>
</evidence>
<dbReference type="InterPro" id="IPR026282">
    <property type="entry name" value="MJ1563"/>
</dbReference>
<dbReference type="InterPro" id="IPR052362">
    <property type="entry name" value="HTH-GbsR_regulator"/>
</dbReference>
<dbReference type="PANTHER" id="PTHR38465">
    <property type="entry name" value="HTH-TYPE TRANSCRIPTIONAL REGULATOR MJ1563-RELATED"/>
    <property type="match status" value="1"/>
</dbReference>
<dbReference type="PIRSF" id="PIRSF006707">
    <property type="entry name" value="MJ1563"/>
    <property type="match status" value="1"/>
</dbReference>
<keyword evidence="1 4" id="KW-0805">Transcription regulation</keyword>
<dbReference type="SUPFAM" id="SSF46785">
    <property type="entry name" value="Winged helix' DNA-binding domain"/>
    <property type="match status" value="1"/>
</dbReference>
<evidence type="ECO:0000259" key="6">
    <source>
        <dbReference type="Pfam" id="PF01047"/>
    </source>
</evidence>
<dbReference type="InterPro" id="IPR000835">
    <property type="entry name" value="HTH_MarR-typ"/>
</dbReference>
<comment type="similarity">
    <text evidence="4">Belongs to the GbsR family.</text>
</comment>
<dbReference type="GO" id="GO:0003677">
    <property type="term" value="F:DNA binding"/>
    <property type="evidence" value="ECO:0007669"/>
    <property type="project" value="UniProtKB-UniRule"/>
</dbReference>
<dbReference type="InterPro" id="IPR036390">
    <property type="entry name" value="WH_DNA-bd_sf"/>
</dbReference>
<keyword evidence="2 4" id="KW-0238">DNA-binding</keyword>
<reference evidence="7 8" key="1">
    <citation type="journal article" date="2012" name="Curr. Microbiol.">
        <title>Re-annotation of two hyperthermophilic archaea Pyrococcus abyssi GE5 and Pyrococcus furiosus DSM 3638.</title>
        <authorList>
            <person name="Gao J."/>
            <person name="Wang J."/>
        </authorList>
    </citation>
    <scope>GENOME REANNOTATION</scope>
    <source>
        <strain evidence="8">GE5 / Orsay</strain>
    </source>
</reference>
<dbReference type="EMBL" id="HE613800">
    <property type="protein sequence ID" value="CCE71146.1"/>
    <property type="molecule type" value="Genomic_DNA"/>
</dbReference>
<comment type="miscellaneous">
    <text evidence="7">The sequence shown here is derived from an EMBL/GenBank/DDBJ third party annotation (TPA) entry.</text>
</comment>
<keyword evidence="5" id="KW-0175">Coiled coil</keyword>
<evidence type="ECO:0000256" key="2">
    <source>
        <dbReference type="ARBA" id="ARBA00023125"/>
    </source>
</evidence>
<feature type="domain" description="HTH marR-type" evidence="6">
    <location>
        <begin position="48"/>
        <end position="91"/>
    </location>
</feature>
<evidence type="ECO:0000313" key="8">
    <source>
        <dbReference type="Proteomes" id="UP000009139"/>
    </source>
</evidence>
<evidence type="ECO:0000256" key="4">
    <source>
        <dbReference type="PIRNR" id="PIRNR006707"/>
    </source>
</evidence>
<sequence>MELKNIVVGTMSLEEAKRIIMETFANTARRLGQSELVGYIYGALFLANDPLSLSDIAEITGYSISHISSAMKVLEGVGLVQRIKKPGDRRAYFVATKNFSEWRSSAFYEKILRDIDETKESIMRALEELEGEQGSEVEEIKEKLKMALRRNEVARKLLTLIMQFKSEEELLKVLESCLKKE</sequence>
<dbReference type="Gene3D" id="1.10.10.10">
    <property type="entry name" value="Winged helix-like DNA-binding domain superfamily/Winged helix DNA-binding domain"/>
    <property type="match status" value="1"/>
</dbReference>
<feature type="coiled-coil region" evidence="5">
    <location>
        <begin position="108"/>
        <end position="157"/>
    </location>
</feature>
<dbReference type="PANTHER" id="PTHR38465:SF1">
    <property type="entry name" value="HTH-TYPE TRANSCRIPTIONAL REGULATOR MJ1563-RELATED"/>
    <property type="match status" value="1"/>
</dbReference>
<name>G8ZK39_PYRAB</name>
<dbReference type="Proteomes" id="UP000009139">
    <property type="component" value="Chromosome"/>
</dbReference>
<proteinExistence type="inferred from homology"/>
<protein>
    <recommendedName>
        <fullName evidence="4">HTH-type transcriptional regulator</fullName>
    </recommendedName>
</protein>
<dbReference type="GO" id="GO:0003700">
    <property type="term" value="F:DNA-binding transcription factor activity"/>
    <property type="evidence" value="ECO:0007669"/>
    <property type="project" value="InterPro"/>
</dbReference>
<accession>G8ZK39</accession>
<gene>
    <name evidence="7" type="ordered locus">PAB1243</name>
</gene>
<dbReference type="Pfam" id="PF01047">
    <property type="entry name" value="MarR"/>
    <property type="match status" value="1"/>
</dbReference>
<evidence type="ECO:0000256" key="1">
    <source>
        <dbReference type="ARBA" id="ARBA00023015"/>
    </source>
</evidence>
<evidence type="ECO:0000313" key="7">
    <source>
        <dbReference type="EMBL" id="CCE71146.1"/>
    </source>
</evidence>